<keyword evidence="2" id="KW-1185">Reference proteome</keyword>
<reference evidence="1 2" key="2">
    <citation type="submission" date="2019-09" db="EMBL/GenBank/DDBJ databases">
        <title>Mesorhizobium sp. MaA-C15 isolated from Microcystis aeruginosa.</title>
        <authorList>
            <person name="Jeong S.E."/>
            <person name="Jin H.M."/>
            <person name="Jeon C.O."/>
        </authorList>
    </citation>
    <scope>NUCLEOTIDE SEQUENCE [LARGE SCALE GENOMIC DNA]</scope>
    <source>
        <strain evidence="1 2">MaA-C15</strain>
    </source>
</reference>
<organism evidence="1 2">
    <name type="scientific">Neoaquamicrobium microcysteis</name>
    <dbReference type="NCBI Taxonomy" id="2682781"/>
    <lineage>
        <taxon>Bacteria</taxon>
        <taxon>Pseudomonadati</taxon>
        <taxon>Pseudomonadota</taxon>
        <taxon>Alphaproteobacteria</taxon>
        <taxon>Hyphomicrobiales</taxon>
        <taxon>Phyllobacteriaceae</taxon>
        <taxon>Neoaquamicrobium</taxon>
    </lineage>
</organism>
<name>A0A5D4H3Q2_9HYPH</name>
<proteinExistence type="predicted"/>
<accession>A0A5D4H3Q2</accession>
<dbReference type="EMBL" id="VSZS01000054">
    <property type="protein sequence ID" value="TYR34883.1"/>
    <property type="molecule type" value="Genomic_DNA"/>
</dbReference>
<comment type="caution">
    <text evidence="1">The sequence shown here is derived from an EMBL/GenBank/DDBJ whole genome shotgun (WGS) entry which is preliminary data.</text>
</comment>
<evidence type="ECO:0000313" key="2">
    <source>
        <dbReference type="Proteomes" id="UP000323258"/>
    </source>
</evidence>
<sequence>MKTAAIVVITAISTAILTTLVHEVNSVDVLKTETSMATRFDRLEINVEVDGEQIKFYDLIEIKNTEKAYIYWETKFIHDGDYTLYFQCIDLNTMDSDRLFILAVNHEDNTELKNYHNLKVDSRYINGIVSRLCNISDALHK</sequence>
<dbReference type="Proteomes" id="UP000323258">
    <property type="component" value="Unassembled WGS sequence"/>
</dbReference>
<dbReference type="RefSeq" id="WP_148913300.1">
    <property type="nucleotide sequence ID" value="NZ_VSZS01000054.1"/>
</dbReference>
<evidence type="ECO:0000313" key="1">
    <source>
        <dbReference type="EMBL" id="TYR34883.1"/>
    </source>
</evidence>
<protein>
    <submittedName>
        <fullName evidence="1">Uncharacterized protein</fullName>
    </submittedName>
</protein>
<gene>
    <name evidence="1" type="ORF">FY036_03420</name>
</gene>
<reference evidence="1 2" key="1">
    <citation type="submission" date="2019-08" db="EMBL/GenBank/DDBJ databases">
        <authorList>
            <person name="Seo Y.L."/>
        </authorList>
    </citation>
    <scope>NUCLEOTIDE SEQUENCE [LARGE SCALE GENOMIC DNA]</scope>
    <source>
        <strain evidence="1 2">MaA-C15</strain>
    </source>
</reference>
<dbReference type="AlphaFoldDB" id="A0A5D4H3Q2"/>